<evidence type="ECO:0008006" key="4">
    <source>
        <dbReference type="Google" id="ProtNLM"/>
    </source>
</evidence>
<sequence>MLTAMRNQRSSPPSSSSTASPAVVALTALCFLSCSSYSLAGFLSEPIDGHPSPLTVPSLPLQTDSQLCRLDLSDELFGGVSEACGRDLDRSRCCPVLAAWLYAAHARSALRIGNSTSSSSSAVSPESSDLPMLPDEDSQKCVDSLQNSLLSRNVRLPQPNATCDAVLCFCGIRLHQISSLTCSVAFNVSDRLNATAMPTAAVKNLEPSCRNSSYSGCSECLSALQKVNGGNHNGTDRASQMFNRDCQLMGLTWLLARNKTAFIPTVSAVLRALMYSPHPHEAQCSPDQENMPLAVDSLLYEKAESSAPSIQLQGYIVRLFSFSFPILPLLILHPDFLIV</sequence>
<keyword evidence="3" id="KW-1185">Reference proteome</keyword>
<evidence type="ECO:0000256" key="1">
    <source>
        <dbReference type="SAM" id="MobiDB-lite"/>
    </source>
</evidence>
<dbReference type="Gramene" id="Kaladp0026s0011.2.v1.1">
    <property type="protein sequence ID" value="Kaladp0026s0011.2.v1.1"/>
    <property type="gene ID" value="Kaladp0026s0011.v1.1"/>
</dbReference>
<proteinExistence type="predicted"/>
<protein>
    <recommendedName>
        <fullName evidence="4">SPARK domain-containing protein</fullName>
    </recommendedName>
</protein>
<evidence type="ECO:0000313" key="3">
    <source>
        <dbReference type="Proteomes" id="UP000594263"/>
    </source>
</evidence>
<dbReference type="PANTHER" id="PTHR34056:SF3">
    <property type="entry name" value="OS07G0557700 PROTEIN"/>
    <property type="match status" value="1"/>
</dbReference>
<feature type="compositionally biased region" description="Low complexity" evidence="1">
    <location>
        <begin position="115"/>
        <end position="128"/>
    </location>
</feature>
<dbReference type="EnsemblPlants" id="Kaladp0026s0011.1.v1.1">
    <property type="protein sequence ID" value="Kaladp0026s0011.1.v1.1"/>
    <property type="gene ID" value="Kaladp0026s0011.v1.1"/>
</dbReference>
<dbReference type="EnsemblPlants" id="Kaladp0026s0011.2.v1.1">
    <property type="protein sequence ID" value="Kaladp0026s0011.2.v1.1"/>
    <property type="gene ID" value="Kaladp0026s0011.v1.1"/>
</dbReference>
<dbReference type="OMA" id="PTQTCHL"/>
<reference evidence="2" key="1">
    <citation type="submission" date="2021-01" db="UniProtKB">
        <authorList>
            <consortium name="EnsemblPlants"/>
        </authorList>
    </citation>
    <scope>IDENTIFICATION</scope>
</reference>
<dbReference type="Gramene" id="Kaladp0026s0011.1.v1.1">
    <property type="protein sequence ID" value="Kaladp0026s0011.1.v1.1"/>
    <property type="gene ID" value="Kaladp0026s0011.v1.1"/>
</dbReference>
<name>A0A7N0T8R4_KALFE</name>
<evidence type="ECO:0000313" key="2">
    <source>
        <dbReference type="EnsemblPlants" id="Kaladp0026s0011.2.v1.1"/>
    </source>
</evidence>
<dbReference type="Proteomes" id="UP000594263">
    <property type="component" value="Unplaced"/>
</dbReference>
<accession>A0A7N0T8R4</accession>
<organism evidence="2 3">
    <name type="scientific">Kalanchoe fedtschenkoi</name>
    <name type="common">Lavender scallops</name>
    <name type="synonym">South American air plant</name>
    <dbReference type="NCBI Taxonomy" id="63787"/>
    <lineage>
        <taxon>Eukaryota</taxon>
        <taxon>Viridiplantae</taxon>
        <taxon>Streptophyta</taxon>
        <taxon>Embryophyta</taxon>
        <taxon>Tracheophyta</taxon>
        <taxon>Spermatophyta</taxon>
        <taxon>Magnoliopsida</taxon>
        <taxon>eudicotyledons</taxon>
        <taxon>Gunneridae</taxon>
        <taxon>Pentapetalae</taxon>
        <taxon>Saxifragales</taxon>
        <taxon>Crassulaceae</taxon>
        <taxon>Kalanchoe</taxon>
    </lineage>
</organism>
<feature type="region of interest" description="Disordered" evidence="1">
    <location>
        <begin position="114"/>
        <end position="136"/>
    </location>
</feature>
<dbReference type="PANTHER" id="PTHR34056">
    <property type="entry name" value="GPI-ANCHORED PROTEIN"/>
    <property type="match status" value="1"/>
</dbReference>
<dbReference type="AlphaFoldDB" id="A0A7N0T8R4"/>
<dbReference type="InterPro" id="IPR040376">
    <property type="entry name" value="At4g28100-like"/>
</dbReference>